<organism evidence="1 2">
    <name type="scientific">Papaver somniferum</name>
    <name type="common">Opium poppy</name>
    <dbReference type="NCBI Taxonomy" id="3469"/>
    <lineage>
        <taxon>Eukaryota</taxon>
        <taxon>Viridiplantae</taxon>
        <taxon>Streptophyta</taxon>
        <taxon>Embryophyta</taxon>
        <taxon>Tracheophyta</taxon>
        <taxon>Spermatophyta</taxon>
        <taxon>Magnoliopsida</taxon>
        <taxon>Ranunculales</taxon>
        <taxon>Papaveraceae</taxon>
        <taxon>Papaveroideae</taxon>
        <taxon>Papaver</taxon>
    </lineage>
</organism>
<evidence type="ECO:0000313" key="1">
    <source>
        <dbReference type="EMBL" id="RZC83163.1"/>
    </source>
</evidence>
<sequence>MATYDSDCLIILRSLGVLIVFPVKLYHNDHSKRNTCSNTQLTRDPTEQHLVEGGNRKKSLNTAFVEERERIAGTLERSVKKEREKGFERERSEEEVASLSAKYENGRIVAGSLAGFGSNLRDKLIA</sequence>
<gene>
    <name evidence="1" type="ORF">C5167_045946</name>
</gene>
<name>A0A4Y7LCF8_PAPSO</name>
<dbReference type="Gramene" id="RZC83163">
    <property type="protein sequence ID" value="RZC83163"/>
    <property type="gene ID" value="C5167_045946"/>
</dbReference>
<evidence type="ECO:0000313" key="2">
    <source>
        <dbReference type="Proteomes" id="UP000316621"/>
    </source>
</evidence>
<protein>
    <submittedName>
        <fullName evidence="1">Uncharacterized protein</fullName>
    </submittedName>
</protein>
<proteinExistence type="predicted"/>
<dbReference type="Proteomes" id="UP000316621">
    <property type="component" value="Chromosome 11"/>
</dbReference>
<accession>A0A4Y7LCF8</accession>
<reference evidence="1 2" key="1">
    <citation type="journal article" date="2018" name="Science">
        <title>The opium poppy genome and morphinan production.</title>
        <authorList>
            <person name="Guo L."/>
            <person name="Winzer T."/>
            <person name="Yang X."/>
            <person name="Li Y."/>
            <person name="Ning Z."/>
            <person name="He Z."/>
            <person name="Teodor R."/>
            <person name="Lu Y."/>
            <person name="Bowser T.A."/>
            <person name="Graham I.A."/>
            <person name="Ye K."/>
        </authorList>
    </citation>
    <scope>NUCLEOTIDE SEQUENCE [LARGE SCALE GENOMIC DNA]</scope>
    <source>
        <strain evidence="2">cv. HN1</strain>
        <tissue evidence="1">Leaves</tissue>
    </source>
</reference>
<dbReference type="AlphaFoldDB" id="A0A4Y7LCF8"/>
<keyword evidence="2" id="KW-1185">Reference proteome</keyword>
<dbReference type="EMBL" id="CM010725">
    <property type="protein sequence ID" value="RZC83163.1"/>
    <property type="molecule type" value="Genomic_DNA"/>
</dbReference>